<comment type="caution">
    <text evidence="1">The sequence shown here is derived from an EMBL/GenBank/DDBJ whole genome shotgun (WGS) entry which is preliminary data.</text>
</comment>
<dbReference type="Proteomes" id="UP001258315">
    <property type="component" value="Unassembled WGS sequence"/>
</dbReference>
<dbReference type="EMBL" id="JAVLVU010000001">
    <property type="protein sequence ID" value="MDT3404695.1"/>
    <property type="molecule type" value="Genomic_DNA"/>
</dbReference>
<protein>
    <submittedName>
        <fullName evidence="1">Uncharacterized protein</fullName>
    </submittedName>
</protein>
<dbReference type="RefSeq" id="WP_311952278.1">
    <property type="nucleotide sequence ID" value="NZ_JAVLVU010000001.1"/>
</dbReference>
<keyword evidence="2" id="KW-1185">Reference proteome</keyword>
<name>A0ABU3GYG4_9SPHI</name>
<accession>A0ABU3GYG4</accession>
<reference evidence="2" key="1">
    <citation type="submission" date="2023-07" db="EMBL/GenBank/DDBJ databases">
        <title>Functional and genomic diversity of the sorghum phyllosphere microbiome.</title>
        <authorList>
            <person name="Shade A."/>
        </authorList>
    </citation>
    <scope>NUCLEOTIDE SEQUENCE [LARGE SCALE GENOMIC DNA]</scope>
    <source>
        <strain evidence="2">SORGH_AS_0422</strain>
    </source>
</reference>
<proteinExistence type="predicted"/>
<gene>
    <name evidence="1" type="ORF">QE417_003767</name>
</gene>
<sequence>MFLPHAGQTQVVIASRYEETPVYTIKGHTQPAITVRPYIYESVVAQYSLF</sequence>
<evidence type="ECO:0000313" key="2">
    <source>
        <dbReference type="Proteomes" id="UP001258315"/>
    </source>
</evidence>
<organism evidence="1 2">
    <name type="scientific">Mucilaginibacter terrae</name>
    <dbReference type="NCBI Taxonomy" id="1955052"/>
    <lineage>
        <taxon>Bacteria</taxon>
        <taxon>Pseudomonadati</taxon>
        <taxon>Bacteroidota</taxon>
        <taxon>Sphingobacteriia</taxon>
        <taxon>Sphingobacteriales</taxon>
        <taxon>Sphingobacteriaceae</taxon>
        <taxon>Mucilaginibacter</taxon>
    </lineage>
</organism>
<evidence type="ECO:0000313" key="1">
    <source>
        <dbReference type="EMBL" id="MDT3404695.1"/>
    </source>
</evidence>